<dbReference type="EMBL" id="JACIEP010000007">
    <property type="protein sequence ID" value="MBB4036318.1"/>
    <property type="molecule type" value="Genomic_DNA"/>
</dbReference>
<feature type="compositionally biased region" description="Polar residues" evidence="5">
    <location>
        <begin position="1517"/>
        <end position="1535"/>
    </location>
</feature>
<evidence type="ECO:0000256" key="3">
    <source>
        <dbReference type="ARBA" id="ARBA00022989"/>
    </source>
</evidence>
<evidence type="ECO:0000259" key="7">
    <source>
        <dbReference type="Pfam" id="PF04357"/>
    </source>
</evidence>
<reference evidence="8 9" key="1">
    <citation type="submission" date="2020-08" db="EMBL/GenBank/DDBJ databases">
        <title>Genomic Encyclopedia of Type Strains, Phase IV (KMG-IV): sequencing the most valuable type-strain genomes for metagenomic binning, comparative biology and taxonomic classification.</title>
        <authorList>
            <person name="Goeker M."/>
        </authorList>
    </citation>
    <scope>NUCLEOTIDE SEQUENCE [LARGE SCALE GENOMIC DNA]</scope>
    <source>
        <strain evidence="8 9">DSM 104969</strain>
    </source>
</reference>
<evidence type="ECO:0000256" key="2">
    <source>
        <dbReference type="ARBA" id="ARBA00022692"/>
    </source>
</evidence>
<feature type="compositionally biased region" description="Low complexity" evidence="5">
    <location>
        <begin position="1480"/>
        <end position="1509"/>
    </location>
</feature>
<feature type="domain" description="Translocation and assembly module TamB C-terminal" evidence="7">
    <location>
        <begin position="1032"/>
        <end position="1461"/>
    </location>
</feature>
<comment type="subcellular location">
    <subcellularLocation>
        <location evidence="1">Membrane</location>
        <topology evidence="1">Single-pass membrane protein</topology>
    </subcellularLocation>
</comment>
<evidence type="ECO:0000256" key="4">
    <source>
        <dbReference type="ARBA" id="ARBA00023136"/>
    </source>
</evidence>
<feature type="transmembrane region" description="Helical" evidence="6">
    <location>
        <begin position="29"/>
        <end position="50"/>
    </location>
</feature>
<dbReference type="InterPro" id="IPR007452">
    <property type="entry name" value="TamB_C"/>
</dbReference>
<dbReference type="GO" id="GO:0005886">
    <property type="term" value="C:plasma membrane"/>
    <property type="evidence" value="ECO:0007669"/>
    <property type="project" value="InterPro"/>
</dbReference>
<evidence type="ECO:0000256" key="5">
    <source>
        <dbReference type="SAM" id="MobiDB-lite"/>
    </source>
</evidence>
<accession>A0A840CQE1</accession>
<proteinExistence type="predicted"/>
<organism evidence="8 9">
    <name type="scientific">Dysgonomonas hofstadii</name>
    <dbReference type="NCBI Taxonomy" id="637886"/>
    <lineage>
        <taxon>Bacteria</taxon>
        <taxon>Pseudomonadati</taxon>
        <taxon>Bacteroidota</taxon>
        <taxon>Bacteroidia</taxon>
        <taxon>Bacteroidales</taxon>
        <taxon>Dysgonomonadaceae</taxon>
        <taxon>Dysgonomonas</taxon>
    </lineage>
</organism>
<dbReference type="Proteomes" id="UP000555103">
    <property type="component" value="Unassembled WGS sequence"/>
</dbReference>
<sequence length="1535" mass="171123">MEEPKKEDINTSIESTPKKKSFIKKFLKVVLYIFLGLIGLNVLLFILLSIPSIQQKAADFAVNELKKTLNTEVSIDKVRLKLFNHATLEGIYIEDQAKDTLLYAQNLDVSLSPWEFIKSSKLAITGIDINDFIINVNQKDSISDFNFQFIIDAFSSPDTTVVDTTKSSLIIVIEDINLRNGRLNYDILVDTLTPGIFNASHISLYDVNINLDLNSIDTDKFDIALNKLAAKERSGIEIKNLKGHMHSDKDQLWVDGLSLYLPDSRLLTNNARYNLATGEFEIGTEDTEIEPMDLVAFLPNLKFLDKKISLNTNIKGTLPEINIQNLNLTYGEDFYLNGNARLASYERYGTSDISLSIDKAKASPSAVTAFARLGDSTFVSPDILKDMGDIFLTGKLTGQLNKFRLDAEAWCRQGSLNMLATGGVDTTFTNFDVTAGLKTHNFNLGQLLGPDTGLGRLAANVNLKARQTEKEPLNAQVQGRIESLGFNQETMKNLPFEAYYNAQEMGVSAKVDWNIGKLEAKASMSQDNVPDINVHLRVDTMHVDYFYKNDAWINPRLSMVLDGKIKGLNIDNMTGTAAIDSLHFFAENFDFKPGKFTLEAGKNEEDNKFINFNSSLLTANIAGQYSFMILSDEMSHVLYNYLPAVFPHEHKGHRSKEQNDFTFNITSQNTEELSRIFELPVEILKPASINGHINTIANQIKIDANVPSMRFGEYDIENTTLNVFNLDSAFSVTAESRILMEQGNYNLSMLIDGAQNNLYTDIGINSDNTAININGGIESLVQFFRNESDELVSTLKISPSTLNVEKLSLNLLPAEIMNVGQRTEIKNFGLGVNNKRYFGVDGVISDQKTDSLNAYFDHAEIGTILEAFDVKNIRGLINGNILLTNLLAQPEVYTKGLEMADIVIFSDTLGTLNLESAWSNEFGGARLNALLEKDGEDRAELDGTIYTRQDSLDLQLRLTQMPLKWTQPFVADMLNKLDGSMSTNLIIEGSTKAPKVRGFLGFNNTQIGVDYTNVVYTISDTIRISPDRIGFENLTVRDSEGNTAIMNATVTHRNFEDMKYTLNAQLNNLMVLNTENRTDSLFYGRVFTSGTVRIDGDDNGIDMTMQVRNEKNSRLNILLPQHSEASDYKSVVYINVPEEKLRAEQEAAANPIEKPLPLKLKVKLDVNSDILLGVIIDPVTGDEMQARGSGTIDFSYDMVTENMAAYGDYTLSNGFVKLNLQGLKKLDFQIKEGSKLYFSGDPLKTRFDITAYRRVKANPNTLDNTLQSGRIDVDCILEISGNMDKMDVAYNISLPNANDDIMTQVNSLISTDEQKTMQFASLVATGSFYSSMGGVGSGFGSGLWTGLASSTLSKGLSSLVGSMLGDGWQVGANIESEDGTFNEMDMSVNVSRKFLDDKLKFSTNVGYRTGQTTNSGNDFIGDFDLEYELNSMWTLRAYSHTNDRYYKQAETTQGIGIVYSKEAATLKRLFQSFRPRRRSTNNQEQSQQQQNQQAEQQNQQIEQQTISNTTPVKPIPSDSTQVKPVQQPIINNKED</sequence>
<keyword evidence="2 6" id="KW-0812">Transmembrane</keyword>
<dbReference type="Pfam" id="PF04357">
    <property type="entry name" value="TamB"/>
    <property type="match status" value="1"/>
</dbReference>
<name>A0A840CQE1_9BACT</name>
<gene>
    <name evidence="8" type="ORF">GGR21_002220</name>
</gene>
<evidence type="ECO:0000256" key="6">
    <source>
        <dbReference type="SAM" id="Phobius"/>
    </source>
</evidence>
<protein>
    <recommendedName>
        <fullName evidence="7">Translocation and assembly module TamB C-terminal domain-containing protein</fullName>
    </recommendedName>
</protein>
<keyword evidence="9" id="KW-1185">Reference proteome</keyword>
<dbReference type="RefSeq" id="WP_183307222.1">
    <property type="nucleotide sequence ID" value="NZ_JACIEP010000007.1"/>
</dbReference>
<keyword evidence="3 6" id="KW-1133">Transmembrane helix</keyword>
<dbReference type="GO" id="GO:0009306">
    <property type="term" value="P:protein secretion"/>
    <property type="evidence" value="ECO:0007669"/>
    <property type="project" value="InterPro"/>
</dbReference>
<keyword evidence="4 6" id="KW-0472">Membrane</keyword>
<comment type="caution">
    <text evidence="8">The sequence shown here is derived from an EMBL/GenBank/DDBJ whole genome shotgun (WGS) entry which is preliminary data.</text>
</comment>
<evidence type="ECO:0000313" key="8">
    <source>
        <dbReference type="EMBL" id="MBB4036318.1"/>
    </source>
</evidence>
<evidence type="ECO:0000256" key="1">
    <source>
        <dbReference type="ARBA" id="ARBA00004167"/>
    </source>
</evidence>
<feature type="region of interest" description="Disordered" evidence="5">
    <location>
        <begin position="1474"/>
        <end position="1535"/>
    </location>
</feature>
<evidence type="ECO:0000313" key="9">
    <source>
        <dbReference type="Proteomes" id="UP000555103"/>
    </source>
</evidence>